<evidence type="ECO:0000256" key="8">
    <source>
        <dbReference type="ARBA" id="ARBA00022842"/>
    </source>
</evidence>
<dbReference type="AlphaFoldDB" id="A0A0F2DZ53"/>
<comment type="similarity">
    <text evidence="3">Belongs to the HAD-like hydrolase superfamily. SerB family.</text>
</comment>
<name>A0A0F2DZ53_9STRE</name>
<feature type="active site" description="Nucleophile" evidence="13">
    <location>
        <position position="11"/>
    </location>
</feature>
<dbReference type="Pfam" id="PF00702">
    <property type="entry name" value="Hydrolase"/>
    <property type="match status" value="1"/>
</dbReference>
<reference evidence="14 15" key="1">
    <citation type="submission" date="2015-02" db="EMBL/GenBank/DDBJ databases">
        <title>Evolution of amylase-binding proteins of oral streptococcal species.</title>
        <authorList>
            <person name="Haase E.M."/>
        </authorList>
    </citation>
    <scope>NUCLEOTIDE SEQUENCE [LARGE SCALE GENOMIC DNA]</scope>
    <source>
        <strain evidence="14 15">UC921A</strain>
    </source>
</reference>
<evidence type="ECO:0000313" key="14">
    <source>
        <dbReference type="EMBL" id="KJQ75285.1"/>
    </source>
</evidence>
<keyword evidence="5" id="KW-0028">Amino-acid biosynthesis</keyword>
<evidence type="ECO:0000256" key="12">
    <source>
        <dbReference type="ARBA" id="ARBA00048523"/>
    </source>
</evidence>
<accession>A0A0F2DZ53</accession>
<dbReference type="EMBL" id="JYGT01000008">
    <property type="protein sequence ID" value="KJQ75285.1"/>
    <property type="molecule type" value="Genomic_DNA"/>
</dbReference>
<sequence>MNKARGLCILDVDGTLIEEEVIDLLGKEADCEKEVAQLTAQAMRGELDFESSLKKRVSLLKGLSINVFDKIYHELHLSKNAAKFIKVLQENQIEVGLVSGGFTTIVDRLAKDLGISLFAANQLETKDGYLTGNLSSPVITREVKEETLVRWADQLEVPFESTIAIGDGANDLKMLKSAGLGIAFCAKDIVKKEINLQVDERDFGKVLEMIDFL</sequence>
<evidence type="ECO:0000256" key="2">
    <source>
        <dbReference type="ARBA" id="ARBA00005135"/>
    </source>
</evidence>
<dbReference type="PATRIC" id="fig|28037.216.peg.1010"/>
<comment type="catalytic activity">
    <reaction evidence="11">
        <text>O-phospho-L-serine + H2O = L-serine + phosphate</text>
        <dbReference type="Rhea" id="RHEA:21208"/>
        <dbReference type="ChEBI" id="CHEBI:15377"/>
        <dbReference type="ChEBI" id="CHEBI:33384"/>
        <dbReference type="ChEBI" id="CHEBI:43474"/>
        <dbReference type="ChEBI" id="CHEBI:57524"/>
        <dbReference type="EC" id="3.1.3.3"/>
    </reaction>
</comment>
<dbReference type="SFLD" id="SFLDS00003">
    <property type="entry name" value="Haloacid_Dehalogenase"/>
    <property type="match status" value="1"/>
</dbReference>
<dbReference type="Gene3D" id="3.40.50.1000">
    <property type="entry name" value="HAD superfamily/HAD-like"/>
    <property type="match status" value="1"/>
</dbReference>
<keyword evidence="9" id="KW-0718">Serine biosynthesis</keyword>
<dbReference type="GO" id="GO:0005737">
    <property type="term" value="C:cytoplasm"/>
    <property type="evidence" value="ECO:0007669"/>
    <property type="project" value="TreeGrafter"/>
</dbReference>
<dbReference type="Proteomes" id="UP000033489">
    <property type="component" value="Unassembled WGS sequence"/>
</dbReference>
<evidence type="ECO:0000313" key="15">
    <source>
        <dbReference type="Proteomes" id="UP000033489"/>
    </source>
</evidence>
<dbReference type="InterPro" id="IPR050582">
    <property type="entry name" value="HAD-like_SerB"/>
</dbReference>
<keyword evidence="7" id="KW-0378">Hydrolase</keyword>
<dbReference type="SUPFAM" id="SSF56784">
    <property type="entry name" value="HAD-like"/>
    <property type="match status" value="1"/>
</dbReference>
<dbReference type="SFLD" id="SFLDG01137">
    <property type="entry name" value="C1.6.1:_Phosphoserine_Phosphat"/>
    <property type="match status" value="1"/>
</dbReference>
<dbReference type="InterPro" id="IPR023214">
    <property type="entry name" value="HAD_sf"/>
</dbReference>
<evidence type="ECO:0000256" key="7">
    <source>
        <dbReference type="ARBA" id="ARBA00022801"/>
    </source>
</evidence>
<dbReference type="PANTHER" id="PTHR43344">
    <property type="entry name" value="PHOSPHOSERINE PHOSPHATASE"/>
    <property type="match status" value="1"/>
</dbReference>
<dbReference type="PANTHER" id="PTHR43344:SF2">
    <property type="entry name" value="PHOSPHOSERINE PHOSPHATASE"/>
    <property type="match status" value="1"/>
</dbReference>
<comment type="catalytic activity">
    <reaction evidence="12">
        <text>O-phospho-D-serine + H2O = D-serine + phosphate</text>
        <dbReference type="Rhea" id="RHEA:24873"/>
        <dbReference type="ChEBI" id="CHEBI:15377"/>
        <dbReference type="ChEBI" id="CHEBI:35247"/>
        <dbReference type="ChEBI" id="CHEBI:43474"/>
        <dbReference type="ChEBI" id="CHEBI:58680"/>
        <dbReference type="EC" id="3.1.3.3"/>
    </reaction>
</comment>
<keyword evidence="8" id="KW-0460">Magnesium</keyword>
<dbReference type="InterPro" id="IPR004469">
    <property type="entry name" value="PSP"/>
</dbReference>
<dbReference type="NCBIfam" id="TIGR00338">
    <property type="entry name" value="serB"/>
    <property type="match status" value="1"/>
</dbReference>
<evidence type="ECO:0000256" key="3">
    <source>
        <dbReference type="ARBA" id="ARBA00009184"/>
    </source>
</evidence>
<dbReference type="OrthoDB" id="9790031at2"/>
<keyword evidence="6" id="KW-0479">Metal-binding</keyword>
<feature type="active site" description="Proton donor" evidence="13">
    <location>
        <position position="13"/>
    </location>
</feature>
<dbReference type="GO" id="GO:0000287">
    <property type="term" value="F:magnesium ion binding"/>
    <property type="evidence" value="ECO:0007669"/>
    <property type="project" value="TreeGrafter"/>
</dbReference>
<dbReference type="RefSeq" id="WP_045614963.1">
    <property type="nucleotide sequence ID" value="NZ_JYGT01000008.1"/>
</dbReference>
<gene>
    <name evidence="14" type="ORF">TZ94_01047</name>
</gene>
<evidence type="ECO:0000256" key="1">
    <source>
        <dbReference type="ARBA" id="ARBA00001946"/>
    </source>
</evidence>
<evidence type="ECO:0000256" key="10">
    <source>
        <dbReference type="ARBA" id="ARBA00031693"/>
    </source>
</evidence>
<dbReference type="SFLD" id="SFLDG01136">
    <property type="entry name" value="C1.6:_Phosphoserine_Phosphatas"/>
    <property type="match status" value="1"/>
</dbReference>
<evidence type="ECO:0000256" key="11">
    <source>
        <dbReference type="ARBA" id="ARBA00048138"/>
    </source>
</evidence>
<evidence type="ECO:0000256" key="6">
    <source>
        <dbReference type="ARBA" id="ARBA00022723"/>
    </source>
</evidence>
<organism evidence="14 15">
    <name type="scientific">Streptococcus infantis</name>
    <dbReference type="NCBI Taxonomy" id="68892"/>
    <lineage>
        <taxon>Bacteria</taxon>
        <taxon>Bacillati</taxon>
        <taxon>Bacillota</taxon>
        <taxon>Bacilli</taxon>
        <taxon>Lactobacillales</taxon>
        <taxon>Streptococcaceae</taxon>
        <taxon>Streptococcus</taxon>
    </lineage>
</organism>
<dbReference type="NCBIfam" id="TIGR01488">
    <property type="entry name" value="HAD-SF-IB"/>
    <property type="match status" value="1"/>
</dbReference>
<dbReference type="EC" id="3.1.3.3" evidence="4"/>
<comment type="pathway">
    <text evidence="2">Amino-acid biosynthesis; L-serine biosynthesis; L-serine from 3-phospho-D-glycerate: step 3/3.</text>
</comment>
<dbReference type="GO" id="GO:0006564">
    <property type="term" value="P:L-serine biosynthetic process"/>
    <property type="evidence" value="ECO:0007669"/>
    <property type="project" value="UniProtKB-KW"/>
</dbReference>
<protein>
    <recommendedName>
        <fullName evidence="4">phosphoserine phosphatase</fullName>
        <ecNumber evidence="4">3.1.3.3</ecNumber>
    </recommendedName>
    <alternativeName>
        <fullName evidence="10">O-phosphoserine phosphohydrolase</fullName>
    </alternativeName>
</protein>
<dbReference type="InterPro" id="IPR036412">
    <property type="entry name" value="HAD-like_sf"/>
</dbReference>
<comment type="caution">
    <text evidence="14">The sequence shown here is derived from an EMBL/GenBank/DDBJ whole genome shotgun (WGS) entry which is preliminary data.</text>
</comment>
<dbReference type="UniPathway" id="UPA00135">
    <property type="reaction ID" value="UER00198"/>
</dbReference>
<evidence type="ECO:0000256" key="4">
    <source>
        <dbReference type="ARBA" id="ARBA00012640"/>
    </source>
</evidence>
<dbReference type="GO" id="GO:0036424">
    <property type="term" value="F:L-phosphoserine phosphatase activity"/>
    <property type="evidence" value="ECO:0007669"/>
    <property type="project" value="InterPro"/>
</dbReference>
<evidence type="ECO:0000256" key="5">
    <source>
        <dbReference type="ARBA" id="ARBA00022605"/>
    </source>
</evidence>
<dbReference type="SFLD" id="SFLDF00029">
    <property type="entry name" value="phosphoserine_phosphatase"/>
    <property type="match status" value="1"/>
</dbReference>
<evidence type="ECO:0000256" key="13">
    <source>
        <dbReference type="PIRSR" id="PIRSR604469-1"/>
    </source>
</evidence>
<comment type="cofactor">
    <cofactor evidence="1">
        <name>Mg(2+)</name>
        <dbReference type="ChEBI" id="CHEBI:18420"/>
    </cofactor>
</comment>
<evidence type="ECO:0000256" key="9">
    <source>
        <dbReference type="ARBA" id="ARBA00023299"/>
    </source>
</evidence>
<proteinExistence type="inferred from homology"/>